<dbReference type="InterPro" id="IPR000194">
    <property type="entry name" value="ATPase_F1/V1/A1_a/bsu_nucl-bd"/>
</dbReference>
<dbReference type="InterPro" id="IPR027417">
    <property type="entry name" value="P-loop_NTPase"/>
</dbReference>
<keyword evidence="12" id="KW-1278">Translocase</keyword>
<protein>
    <recommendedName>
        <fullName evidence="4">Flagellum-specific ATP synthase</fullName>
        <ecNumber evidence="3">7.1.2.2</ecNumber>
    </recommendedName>
</protein>
<evidence type="ECO:0000256" key="5">
    <source>
        <dbReference type="ARBA" id="ARBA00022448"/>
    </source>
</evidence>
<evidence type="ECO:0000256" key="12">
    <source>
        <dbReference type="ARBA" id="ARBA00022967"/>
    </source>
</evidence>
<evidence type="ECO:0000256" key="8">
    <source>
        <dbReference type="ARBA" id="ARBA00022781"/>
    </source>
</evidence>
<evidence type="ECO:0000256" key="16">
    <source>
        <dbReference type="ARBA" id="ARBA00034006"/>
    </source>
</evidence>
<sequence>MPAEREAIDELSAVQVAQQRLDSLFLIARRMLPPAPAGRVLRVIGTALEASGISAMVGQYARVETPEGWRLGEVIGFQGDRATIMPFGGLRGVFAGASVILMEQDSTVPVGTELLGRVVDAMGHPLDGRALLTSQRRSLKSSAPNPLTRMRIKQPLDVGVRAINALLTVGEGQRVGLFAGSGVGKSVLLGMMARHTASEIVVIALIGERGREVREFIEDILGDDGLSHTVLVVATADAPPVLRMRGAEYATAIAEHFRDQGRKVLLIMDSLTRYAMAAREVGLTAGELPATKGYPPSVFSALSILTERAGTAERGAITAFYSVLVEGDDLQDPIADAARAILDGHIVLSRDLAAKGVYPAIDPAISASRVMRSIVGTEQFAWAREVLSWWGRYRERADLIAIGAYVQGTDPLLDKAIIKYPEILKFITQSPEASCNFQCSQEALRDIIGKESL</sequence>
<dbReference type="CDD" id="cd01136">
    <property type="entry name" value="ATPase_flagellum-secretory_path_III"/>
    <property type="match status" value="1"/>
</dbReference>
<keyword evidence="5" id="KW-0813">Transport</keyword>
<dbReference type="PANTHER" id="PTHR15184">
    <property type="entry name" value="ATP SYNTHASE"/>
    <property type="match status" value="1"/>
</dbReference>
<dbReference type="FunFam" id="3.40.50.12240:FF:000002">
    <property type="entry name" value="Flagellum-specific ATP synthase FliI"/>
    <property type="match status" value="1"/>
</dbReference>
<keyword evidence="8" id="KW-0375">Hydrogen ion transport</keyword>
<evidence type="ECO:0000259" key="17">
    <source>
        <dbReference type="SMART" id="SM00382"/>
    </source>
</evidence>
<dbReference type="InterPro" id="IPR040627">
    <property type="entry name" value="T3SS_ATPase_C"/>
</dbReference>
<dbReference type="Pfam" id="PF02874">
    <property type="entry name" value="ATP-synt_ab_N"/>
    <property type="match status" value="1"/>
</dbReference>
<dbReference type="GO" id="GO:0030257">
    <property type="term" value="C:type III protein secretion system complex"/>
    <property type="evidence" value="ECO:0007669"/>
    <property type="project" value="InterPro"/>
</dbReference>
<evidence type="ECO:0000256" key="2">
    <source>
        <dbReference type="ARBA" id="ARBA00008936"/>
    </source>
</evidence>
<dbReference type="SUPFAM" id="SSF52540">
    <property type="entry name" value="P-loop containing nucleoside triphosphate hydrolases"/>
    <property type="match status" value="1"/>
</dbReference>
<dbReference type="GO" id="GO:0008564">
    <property type="term" value="F:protein-exporting ATPase activity"/>
    <property type="evidence" value="ECO:0007669"/>
    <property type="project" value="UniProtKB-EC"/>
</dbReference>
<dbReference type="OrthoDB" id="5288038at2"/>
<dbReference type="Pfam" id="PF18269">
    <property type="entry name" value="T3SS_ATPase_C"/>
    <property type="match status" value="1"/>
</dbReference>
<evidence type="ECO:0000256" key="9">
    <source>
        <dbReference type="ARBA" id="ARBA00022795"/>
    </source>
</evidence>
<dbReference type="PROSITE" id="PS00152">
    <property type="entry name" value="ATPASE_ALPHA_BETA"/>
    <property type="match status" value="1"/>
</dbReference>
<dbReference type="Pfam" id="PF00006">
    <property type="entry name" value="ATP-synt_ab"/>
    <property type="match status" value="1"/>
</dbReference>
<dbReference type="RefSeq" id="WP_065974984.1">
    <property type="nucleotide sequence ID" value="NZ_LWRY01000116.1"/>
</dbReference>
<evidence type="ECO:0000256" key="10">
    <source>
        <dbReference type="ARBA" id="ARBA00022840"/>
    </source>
</evidence>
<dbReference type="PANTHER" id="PTHR15184:SF81">
    <property type="entry name" value="FLAGELLUM-SPECIFIC ATP SYNTHASE"/>
    <property type="match status" value="1"/>
</dbReference>
<dbReference type="AlphaFoldDB" id="A0A1C2I8C3"/>
<keyword evidence="19" id="KW-1185">Reference proteome</keyword>
<proteinExistence type="inferred from homology"/>
<comment type="subcellular location">
    <subcellularLocation>
        <location evidence="1">Cytoplasm</location>
    </subcellularLocation>
</comment>
<dbReference type="GO" id="GO:0005524">
    <property type="term" value="F:ATP binding"/>
    <property type="evidence" value="ECO:0007669"/>
    <property type="project" value="UniProtKB-KW"/>
</dbReference>
<gene>
    <name evidence="18" type="primary">fliI</name>
    <name evidence="18" type="ORF">A6M23_10355</name>
</gene>
<dbReference type="GO" id="GO:0030254">
    <property type="term" value="P:protein secretion by the type III secretion system"/>
    <property type="evidence" value="ECO:0007669"/>
    <property type="project" value="InterPro"/>
</dbReference>
<dbReference type="Gene3D" id="3.40.50.12240">
    <property type="match status" value="1"/>
</dbReference>
<keyword evidence="6" id="KW-0963">Cytoplasm</keyword>
<evidence type="ECO:0000256" key="13">
    <source>
        <dbReference type="ARBA" id="ARBA00023065"/>
    </source>
</evidence>
<dbReference type="SMART" id="SM00382">
    <property type="entry name" value="AAA"/>
    <property type="match status" value="1"/>
</dbReference>
<keyword evidence="11" id="KW-0653">Protein transport</keyword>
<evidence type="ECO:0000256" key="3">
    <source>
        <dbReference type="ARBA" id="ARBA00012473"/>
    </source>
</evidence>
<accession>A0A1C2I8C3</accession>
<comment type="catalytic activity">
    <reaction evidence="16">
        <text>ATP + H2O + cellular proteinSide 1 = ADP + phosphate + cellular proteinSide 2.</text>
        <dbReference type="EC" id="7.4.2.8"/>
    </reaction>
</comment>
<evidence type="ECO:0000313" key="19">
    <source>
        <dbReference type="Proteomes" id="UP000095008"/>
    </source>
</evidence>
<keyword evidence="7" id="KW-0547">Nucleotide-binding</keyword>
<evidence type="ECO:0000256" key="6">
    <source>
        <dbReference type="ARBA" id="ARBA00022490"/>
    </source>
</evidence>
<dbReference type="GO" id="GO:0044781">
    <property type="term" value="P:bacterial-type flagellum organization"/>
    <property type="evidence" value="ECO:0007669"/>
    <property type="project" value="UniProtKB-KW"/>
</dbReference>
<evidence type="ECO:0000256" key="15">
    <source>
        <dbReference type="ARBA" id="ARBA00023310"/>
    </source>
</evidence>
<keyword evidence="15" id="KW-0066">ATP synthesis</keyword>
<evidence type="ECO:0000256" key="1">
    <source>
        <dbReference type="ARBA" id="ARBA00004496"/>
    </source>
</evidence>
<comment type="similarity">
    <text evidence="2">Belongs to the ATPase alpha/beta chains family.</text>
</comment>
<dbReference type="NCBIfam" id="TIGR01026">
    <property type="entry name" value="fliI_yscN"/>
    <property type="match status" value="1"/>
</dbReference>
<evidence type="ECO:0000313" key="18">
    <source>
        <dbReference type="EMBL" id="OCX72187.1"/>
    </source>
</evidence>
<keyword evidence="14" id="KW-1006">Bacterial flagellum protein export</keyword>
<evidence type="ECO:0000256" key="11">
    <source>
        <dbReference type="ARBA" id="ARBA00022927"/>
    </source>
</evidence>
<name>A0A1C2I8C3_ACITH</name>
<feature type="domain" description="AAA+ ATPase" evidence="17">
    <location>
        <begin position="171"/>
        <end position="352"/>
    </location>
</feature>
<dbReference type="CDD" id="cd18117">
    <property type="entry name" value="ATP-synt_flagellum-secretory_path_III_N"/>
    <property type="match status" value="1"/>
</dbReference>
<dbReference type="GO" id="GO:0046933">
    <property type="term" value="F:proton-transporting ATP synthase activity, rotational mechanism"/>
    <property type="evidence" value="ECO:0007669"/>
    <property type="project" value="TreeGrafter"/>
</dbReference>
<organism evidence="18 19">
    <name type="scientific">Acidithiobacillus thiooxidans</name>
    <name type="common">Thiobacillus thiooxidans</name>
    <dbReference type="NCBI Taxonomy" id="930"/>
    <lineage>
        <taxon>Bacteria</taxon>
        <taxon>Pseudomonadati</taxon>
        <taxon>Pseudomonadota</taxon>
        <taxon>Acidithiobacillia</taxon>
        <taxon>Acidithiobacillales</taxon>
        <taxon>Acidithiobacillaceae</taxon>
        <taxon>Acidithiobacillus</taxon>
    </lineage>
</organism>
<dbReference type="Proteomes" id="UP000095008">
    <property type="component" value="Unassembled WGS sequence"/>
</dbReference>
<evidence type="ECO:0000256" key="14">
    <source>
        <dbReference type="ARBA" id="ARBA00023225"/>
    </source>
</evidence>
<keyword evidence="9" id="KW-1005">Bacterial flagellum biogenesis</keyword>
<dbReference type="EC" id="7.1.2.2" evidence="3"/>
<dbReference type="InterPro" id="IPR050053">
    <property type="entry name" value="ATPase_alpha/beta_chains"/>
</dbReference>
<dbReference type="GO" id="GO:0005737">
    <property type="term" value="C:cytoplasm"/>
    <property type="evidence" value="ECO:0007669"/>
    <property type="project" value="UniProtKB-SubCell"/>
</dbReference>
<evidence type="ECO:0000256" key="7">
    <source>
        <dbReference type="ARBA" id="ARBA00022741"/>
    </source>
</evidence>
<dbReference type="EMBL" id="LWRY01000116">
    <property type="protein sequence ID" value="OCX72187.1"/>
    <property type="molecule type" value="Genomic_DNA"/>
</dbReference>
<dbReference type="InterPro" id="IPR004100">
    <property type="entry name" value="ATPase_F1/V1/A1_a/bsu_N"/>
</dbReference>
<dbReference type="GO" id="GO:0016887">
    <property type="term" value="F:ATP hydrolysis activity"/>
    <property type="evidence" value="ECO:0007669"/>
    <property type="project" value="InterPro"/>
</dbReference>
<keyword evidence="10" id="KW-0067">ATP-binding</keyword>
<dbReference type="InterPro" id="IPR003593">
    <property type="entry name" value="AAA+_ATPase"/>
</dbReference>
<reference evidence="18" key="1">
    <citation type="journal article" date="2016" name="Int. J. Mol. Sci.">
        <title>Comparative genomics of the extreme acidophile Acidithiobacillus thiooxidans reveals intraspecific divergence and niche adaptation.</title>
        <authorList>
            <person name="Zhang X."/>
            <person name="Feng X."/>
            <person name="Tao J."/>
            <person name="Ma L."/>
            <person name="Xiao Y."/>
            <person name="Liang Y."/>
            <person name="Liu X."/>
            <person name="Yin H."/>
        </authorList>
    </citation>
    <scope>NUCLEOTIDE SEQUENCE [LARGE SCALE GENOMIC DNA]</scope>
    <source>
        <strain evidence="18">DXS-W</strain>
    </source>
</reference>
<dbReference type="InterPro" id="IPR005714">
    <property type="entry name" value="ATPase_T3SS_FliI/YscN"/>
</dbReference>
<comment type="caution">
    <text evidence="18">The sequence shown here is derived from an EMBL/GenBank/DDBJ whole genome shotgun (WGS) entry which is preliminary data.</text>
</comment>
<keyword evidence="13" id="KW-0406">Ion transport</keyword>
<evidence type="ECO:0000256" key="4">
    <source>
        <dbReference type="ARBA" id="ARBA00020580"/>
    </source>
</evidence>
<dbReference type="InterPro" id="IPR020003">
    <property type="entry name" value="ATPase_a/bsu_AS"/>
</dbReference>